<comment type="similarity">
    <text evidence="1">Belongs to the bacterial solute-binding protein 9 family.</text>
</comment>
<organism evidence="5 6">
    <name type="scientific">Streptomyces desertarenae</name>
    <dbReference type="NCBI Taxonomy" id="2666184"/>
    <lineage>
        <taxon>Bacteria</taxon>
        <taxon>Bacillati</taxon>
        <taxon>Actinomycetota</taxon>
        <taxon>Actinomycetes</taxon>
        <taxon>Kitasatosporales</taxon>
        <taxon>Streptomycetaceae</taxon>
        <taxon>Streptomyces</taxon>
    </lineage>
</organism>
<evidence type="ECO:0000313" key="6">
    <source>
        <dbReference type="Proteomes" id="UP001597365"/>
    </source>
</evidence>
<dbReference type="PANTHER" id="PTHR42953">
    <property type="entry name" value="HIGH-AFFINITY ZINC UPTAKE SYSTEM PROTEIN ZNUA-RELATED"/>
    <property type="match status" value="1"/>
</dbReference>
<gene>
    <name evidence="5" type="ORF">ACFSJS_00660</name>
</gene>
<comment type="caution">
    <text evidence="5">The sequence shown here is derived from an EMBL/GenBank/DDBJ whole genome shotgun (WGS) entry which is preliminary data.</text>
</comment>
<dbReference type="InterPro" id="IPR006127">
    <property type="entry name" value="ZnuA-like"/>
</dbReference>
<reference evidence="6" key="1">
    <citation type="journal article" date="2019" name="Int. J. Syst. Evol. Microbiol.">
        <title>The Global Catalogue of Microorganisms (GCM) 10K type strain sequencing project: providing services to taxonomists for standard genome sequencing and annotation.</title>
        <authorList>
            <consortium name="The Broad Institute Genomics Platform"/>
            <consortium name="The Broad Institute Genome Sequencing Center for Infectious Disease"/>
            <person name="Wu L."/>
            <person name="Ma J."/>
        </authorList>
    </citation>
    <scope>NUCLEOTIDE SEQUENCE [LARGE SCALE GENOMIC DNA]</scope>
    <source>
        <strain evidence="6">CGMCC 4.7455</strain>
    </source>
</reference>
<feature type="compositionally biased region" description="Basic and acidic residues" evidence="4">
    <location>
        <begin position="142"/>
        <end position="184"/>
    </location>
</feature>
<accession>A0ABW4PD36</accession>
<keyword evidence="3" id="KW-0732">Signal</keyword>
<evidence type="ECO:0000256" key="1">
    <source>
        <dbReference type="ARBA" id="ARBA00011028"/>
    </source>
</evidence>
<dbReference type="InterPro" id="IPR050492">
    <property type="entry name" value="Bact_metal-bind_prot9"/>
</dbReference>
<evidence type="ECO:0000256" key="4">
    <source>
        <dbReference type="SAM" id="MobiDB-lite"/>
    </source>
</evidence>
<evidence type="ECO:0000256" key="3">
    <source>
        <dbReference type="ARBA" id="ARBA00022729"/>
    </source>
</evidence>
<dbReference type="SUPFAM" id="SSF53807">
    <property type="entry name" value="Helical backbone' metal receptor"/>
    <property type="match status" value="1"/>
</dbReference>
<keyword evidence="2" id="KW-0813">Transport</keyword>
<proteinExistence type="inferred from homology"/>
<dbReference type="Proteomes" id="UP001597365">
    <property type="component" value="Unassembled WGS sequence"/>
</dbReference>
<protein>
    <submittedName>
        <fullName evidence="5">Metal ABC transporter substrate-binding protein</fullName>
    </submittedName>
</protein>
<dbReference type="Pfam" id="PF01297">
    <property type="entry name" value="ZnuA"/>
    <property type="match status" value="1"/>
</dbReference>
<evidence type="ECO:0000256" key="2">
    <source>
        <dbReference type="ARBA" id="ARBA00022448"/>
    </source>
</evidence>
<sequence>MNARRRPHISLSPRPGALRPARRAASRTALASVTALGALGLAACGTGQAGGDASDGVDVVASFYPMQFLAEEIGGEHVSVTSLVKPGVEPHDLELGPQQTASIGEADLVVYLKGFQPAVDEAVEQSGPEHVAETSAYTELREHGAHEHGEEEQGAHGHGAEEHDHGHGEEEHGHEGHDHGEGTLDPHVWLDPVKYAEMAEGVGKALAEADPDHASDYRSNAAELAGKLKALDTEFREGLKNRDTDTFVTTHAAFGYLAERYGLREESIAGLDPEAGPSGARMKELHEIVEHDGVGTVFFESAASDRTARTLADDLGLRTDVLDPVEGVTDASRGDDYLEIMRANLQALRKALGAG</sequence>
<dbReference type="PANTHER" id="PTHR42953:SF3">
    <property type="entry name" value="HIGH-AFFINITY ZINC UPTAKE SYSTEM PROTEIN ZNUA"/>
    <property type="match status" value="1"/>
</dbReference>
<evidence type="ECO:0000313" key="5">
    <source>
        <dbReference type="EMBL" id="MFD1828174.1"/>
    </source>
</evidence>
<feature type="region of interest" description="Disordered" evidence="4">
    <location>
        <begin position="142"/>
        <end position="186"/>
    </location>
</feature>
<dbReference type="Gene3D" id="3.40.50.1980">
    <property type="entry name" value="Nitrogenase molybdenum iron protein domain"/>
    <property type="match status" value="2"/>
</dbReference>
<dbReference type="EMBL" id="JBHUFU010000001">
    <property type="protein sequence ID" value="MFD1828174.1"/>
    <property type="molecule type" value="Genomic_DNA"/>
</dbReference>
<dbReference type="RefSeq" id="WP_380895474.1">
    <property type="nucleotide sequence ID" value="NZ_JBHUFU010000001.1"/>
</dbReference>
<feature type="region of interest" description="Disordered" evidence="4">
    <location>
        <begin position="1"/>
        <end position="21"/>
    </location>
</feature>
<name>A0ABW4PD36_9ACTN</name>
<keyword evidence="6" id="KW-1185">Reference proteome</keyword>